<dbReference type="InterPro" id="IPR036165">
    <property type="entry name" value="YefM-like_sf"/>
</dbReference>
<dbReference type="AlphaFoldDB" id="A0A2D0IT92"/>
<comment type="caution">
    <text evidence="2">The sequence shown here is derived from an EMBL/GenBank/DDBJ whole genome shotgun (WGS) entry which is preliminary data.</text>
</comment>
<dbReference type="EMBL" id="NIBS01000021">
    <property type="protein sequence ID" value="PHM25078.1"/>
    <property type="molecule type" value="Genomic_DNA"/>
</dbReference>
<gene>
    <name evidence="2" type="ORF">Xbud_03154</name>
</gene>
<evidence type="ECO:0000256" key="1">
    <source>
        <dbReference type="ARBA" id="ARBA00009981"/>
    </source>
</evidence>
<reference evidence="2 3" key="1">
    <citation type="journal article" date="2017" name="Nat. Microbiol.">
        <title>Natural product diversity associated with the nematode symbionts Photorhabdus and Xenorhabdus.</title>
        <authorList>
            <person name="Tobias N.J."/>
            <person name="Wolff H."/>
            <person name="Djahanschiri B."/>
            <person name="Grundmann F."/>
            <person name="Kronenwerth M."/>
            <person name="Shi Y.M."/>
            <person name="Simonyi S."/>
            <person name="Grun P."/>
            <person name="Shapiro-Ilan D."/>
            <person name="Pidot S.J."/>
            <person name="Stinear T.P."/>
            <person name="Ebersberger I."/>
            <person name="Bode H.B."/>
        </authorList>
    </citation>
    <scope>NUCLEOTIDE SEQUENCE [LARGE SCALE GENOMIC DNA]</scope>
    <source>
        <strain evidence="2 3">DSM 16342</strain>
    </source>
</reference>
<dbReference type="Proteomes" id="UP000225833">
    <property type="component" value="Unassembled WGS sequence"/>
</dbReference>
<dbReference type="OrthoDB" id="5297687at2"/>
<name>A0A2D0IT92_XENBU</name>
<evidence type="ECO:0000313" key="2">
    <source>
        <dbReference type="EMBL" id="PHM25078.1"/>
    </source>
</evidence>
<proteinExistence type="inferred from homology"/>
<comment type="similarity">
    <text evidence="1">Belongs to the phD/YefM antitoxin family.</text>
</comment>
<protein>
    <submittedName>
        <fullName evidence="2">Antitoxin</fullName>
    </submittedName>
</protein>
<sequence>MPQIILSRRVVSVSEFRKNPIECVSSGNGESLAIMNRNEPVFYCIPAKEYGELLQLVEDMKSKLNEDVIG</sequence>
<dbReference type="SUPFAM" id="SSF143120">
    <property type="entry name" value="YefM-like"/>
    <property type="match status" value="1"/>
</dbReference>
<organism evidence="2 3">
    <name type="scientific">Xenorhabdus budapestensis</name>
    <dbReference type="NCBI Taxonomy" id="290110"/>
    <lineage>
        <taxon>Bacteria</taxon>
        <taxon>Pseudomonadati</taxon>
        <taxon>Pseudomonadota</taxon>
        <taxon>Gammaproteobacteria</taxon>
        <taxon>Enterobacterales</taxon>
        <taxon>Morganellaceae</taxon>
        <taxon>Xenorhabdus</taxon>
    </lineage>
</organism>
<evidence type="ECO:0000313" key="3">
    <source>
        <dbReference type="Proteomes" id="UP000225833"/>
    </source>
</evidence>
<accession>A0A2D0IT92</accession>